<protein>
    <submittedName>
        <fullName evidence="4">O-methyltransferase</fullName>
        <ecNumber evidence="4">2.1.1.-</ecNumber>
    </submittedName>
</protein>
<keyword evidence="2 4" id="KW-0808">Transferase</keyword>
<dbReference type="InterPro" id="IPR029063">
    <property type="entry name" value="SAM-dependent_MTases_sf"/>
</dbReference>
<dbReference type="SUPFAM" id="SSF53335">
    <property type="entry name" value="S-adenosyl-L-methionine-dependent methyltransferases"/>
    <property type="match status" value="1"/>
</dbReference>
<reference evidence="5" key="1">
    <citation type="journal article" date="2019" name="Int. J. Syst. Evol. Microbiol.">
        <title>The Global Catalogue of Microorganisms (GCM) 10K type strain sequencing project: providing services to taxonomists for standard genome sequencing and annotation.</title>
        <authorList>
            <consortium name="The Broad Institute Genomics Platform"/>
            <consortium name="The Broad Institute Genome Sequencing Center for Infectious Disease"/>
            <person name="Wu L."/>
            <person name="Ma J."/>
        </authorList>
    </citation>
    <scope>NUCLEOTIDE SEQUENCE [LARGE SCALE GENOMIC DNA]</scope>
    <source>
        <strain evidence="5">CCUG 55585</strain>
    </source>
</reference>
<proteinExistence type="predicted"/>
<evidence type="ECO:0000313" key="4">
    <source>
        <dbReference type="EMBL" id="MFD0724748.1"/>
    </source>
</evidence>
<dbReference type="InterPro" id="IPR002935">
    <property type="entry name" value="SAM_O-MeTrfase"/>
</dbReference>
<keyword evidence="3" id="KW-0949">S-adenosyl-L-methionine</keyword>
<dbReference type="Gene3D" id="3.40.50.150">
    <property type="entry name" value="Vaccinia Virus protein VP39"/>
    <property type="match status" value="1"/>
</dbReference>
<evidence type="ECO:0000256" key="3">
    <source>
        <dbReference type="ARBA" id="ARBA00022691"/>
    </source>
</evidence>
<evidence type="ECO:0000256" key="2">
    <source>
        <dbReference type="ARBA" id="ARBA00022679"/>
    </source>
</evidence>
<evidence type="ECO:0000313" key="5">
    <source>
        <dbReference type="Proteomes" id="UP001597110"/>
    </source>
</evidence>
<dbReference type="EMBL" id="JBHTIF010000001">
    <property type="protein sequence ID" value="MFD0724748.1"/>
    <property type="molecule type" value="Genomic_DNA"/>
</dbReference>
<name>A0ABW2YCX4_9GAMM</name>
<dbReference type="GO" id="GO:0008168">
    <property type="term" value="F:methyltransferase activity"/>
    <property type="evidence" value="ECO:0007669"/>
    <property type="project" value="UniProtKB-KW"/>
</dbReference>
<gene>
    <name evidence="4" type="ORF">ACFQ0E_03965</name>
</gene>
<evidence type="ECO:0000256" key="1">
    <source>
        <dbReference type="ARBA" id="ARBA00022603"/>
    </source>
</evidence>
<dbReference type="Pfam" id="PF01596">
    <property type="entry name" value="Methyltransf_3"/>
    <property type="match status" value="1"/>
</dbReference>
<dbReference type="RefSeq" id="WP_386822393.1">
    <property type="nucleotide sequence ID" value="NZ_JBHTIF010000001.1"/>
</dbReference>
<dbReference type="PANTHER" id="PTHR10509:SF14">
    <property type="entry name" value="CAFFEOYL-COA O-METHYLTRANSFERASE 3-RELATED"/>
    <property type="match status" value="1"/>
</dbReference>
<dbReference type="GO" id="GO:0032259">
    <property type="term" value="P:methylation"/>
    <property type="evidence" value="ECO:0007669"/>
    <property type="project" value="UniProtKB-KW"/>
</dbReference>
<dbReference type="EC" id="2.1.1.-" evidence="4"/>
<dbReference type="PANTHER" id="PTHR10509">
    <property type="entry name" value="O-METHYLTRANSFERASE-RELATED"/>
    <property type="match status" value="1"/>
</dbReference>
<keyword evidence="1 4" id="KW-0489">Methyltransferase</keyword>
<sequence length="230" mass="24887">MEKHDIDYTPALWNYIHGVSVRESEAQVSLRAETLKDKYAIMQIPPEQGQFMAFLVKAIGAKRIIEIGTYTGYSALCMAQALPADGTLVACDLYDAWLPIARPHWEQAGVAGKIDFRLGDAVDTMDGLIADGQSGTYDLVFIDADKPNLDRYYERALALLRPGGIVAVDNVLLFGAVLDKTVLTGQLAVLIGDDAIAAVQDLNAKIAADPRVETLSLLPIGDGLTLALKR</sequence>
<accession>A0ABW2YCX4</accession>
<dbReference type="CDD" id="cd02440">
    <property type="entry name" value="AdoMet_MTases"/>
    <property type="match status" value="1"/>
</dbReference>
<dbReference type="InterPro" id="IPR050362">
    <property type="entry name" value="Cation-dep_OMT"/>
</dbReference>
<dbReference type="Proteomes" id="UP001597110">
    <property type="component" value="Unassembled WGS sequence"/>
</dbReference>
<comment type="caution">
    <text evidence="4">The sequence shown here is derived from an EMBL/GenBank/DDBJ whole genome shotgun (WGS) entry which is preliminary data.</text>
</comment>
<dbReference type="PROSITE" id="PS51682">
    <property type="entry name" value="SAM_OMT_I"/>
    <property type="match status" value="1"/>
</dbReference>
<keyword evidence="5" id="KW-1185">Reference proteome</keyword>
<organism evidence="4 5">
    <name type="scientific">Lysobacter brunescens</name>
    <dbReference type="NCBI Taxonomy" id="262323"/>
    <lineage>
        <taxon>Bacteria</taxon>
        <taxon>Pseudomonadati</taxon>
        <taxon>Pseudomonadota</taxon>
        <taxon>Gammaproteobacteria</taxon>
        <taxon>Lysobacterales</taxon>
        <taxon>Lysobacteraceae</taxon>
        <taxon>Lysobacter</taxon>
    </lineage>
</organism>